<keyword evidence="4 9" id="KW-0732">Signal</keyword>
<dbReference type="KEGG" id="cam:101495067"/>
<reference evidence="11" key="1">
    <citation type="journal article" date="2013" name="Nat. Biotechnol.">
        <title>Draft genome sequence of chickpea (Cicer arietinum) provides a resource for trait improvement.</title>
        <authorList>
            <person name="Varshney R.K."/>
            <person name="Song C."/>
            <person name="Saxena R.K."/>
            <person name="Azam S."/>
            <person name="Yu S."/>
            <person name="Sharpe A.G."/>
            <person name="Cannon S."/>
            <person name="Baek J."/>
            <person name="Rosen B.D."/>
            <person name="Tar'an B."/>
            <person name="Millan T."/>
            <person name="Zhang X."/>
            <person name="Ramsay L.D."/>
            <person name="Iwata A."/>
            <person name="Wang Y."/>
            <person name="Nelson W."/>
            <person name="Farmer A.D."/>
            <person name="Gaur P.M."/>
            <person name="Soderlund C."/>
            <person name="Penmetsa R.V."/>
            <person name="Xu C."/>
            <person name="Bharti A.K."/>
            <person name="He W."/>
            <person name="Winter P."/>
            <person name="Zhao S."/>
            <person name="Hane J.K."/>
            <person name="Carrasquilla-Garcia N."/>
            <person name="Condie J.A."/>
            <person name="Upadhyaya H.D."/>
            <person name="Luo M.C."/>
            <person name="Thudi M."/>
            <person name="Gowda C.L."/>
            <person name="Singh N.P."/>
            <person name="Lichtenzveig J."/>
            <person name="Gali K.K."/>
            <person name="Rubio J."/>
            <person name="Nadarajan N."/>
            <person name="Dolezel J."/>
            <person name="Bansal K.C."/>
            <person name="Xu X."/>
            <person name="Edwards D."/>
            <person name="Zhang G."/>
            <person name="Kahl G."/>
            <person name="Gil J."/>
            <person name="Singh K.B."/>
            <person name="Datta S.K."/>
            <person name="Jackson S.A."/>
            <person name="Wang J."/>
            <person name="Cook D.R."/>
        </authorList>
    </citation>
    <scope>NUCLEOTIDE SEQUENCE [LARGE SCALE GENOMIC DNA]</scope>
    <source>
        <strain evidence="11">cv. CDC Frontier</strain>
    </source>
</reference>
<sequence length="213" mass="24545">MNFRDGNGIIFLFLLTTLSQVFLKAEAVWLRIPSSDTKCVSEKIQTNVVVLGTYFIVRYEGPQPYTISANLTSPSGNNLHQNENATNGKFAFTTEESGIYVACFWMCTKQEEVGRIVSLDWKTGISTKDWDSVAKKEKIQRVELEIMKLEELVGGIQSYLIYFKDKEAKMREDSERTHARVSWFNIMSLGLCVLVSALQLWYMEHFFRKKKLI</sequence>
<name>A0A1S2XJM1_CICAR</name>
<protein>
    <submittedName>
        <fullName evidence="12">Transmembrane emp24 domain-containing protein p24delta3-like</fullName>
    </submittedName>
</protein>
<evidence type="ECO:0000259" key="10">
    <source>
        <dbReference type="PROSITE" id="PS50866"/>
    </source>
</evidence>
<feature type="domain" description="GOLD" evidence="10">
    <location>
        <begin position="37"/>
        <end position="148"/>
    </location>
</feature>
<keyword evidence="6 8" id="KW-0472">Membrane</keyword>
<evidence type="ECO:0000256" key="3">
    <source>
        <dbReference type="ARBA" id="ARBA00022692"/>
    </source>
</evidence>
<feature type="transmembrane region" description="Helical" evidence="8">
    <location>
        <begin position="183"/>
        <end position="203"/>
    </location>
</feature>
<dbReference type="eggNOG" id="KOG1691">
    <property type="taxonomic scope" value="Eukaryota"/>
</dbReference>
<feature type="signal peptide" evidence="9">
    <location>
        <begin position="1"/>
        <end position="27"/>
    </location>
</feature>
<evidence type="ECO:0000313" key="11">
    <source>
        <dbReference type="Proteomes" id="UP000087171"/>
    </source>
</evidence>
<accession>A0A1S2XJM1</accession>
<evidence type="ECO:0000256" key="8">
    <source>
        <dbReference type="SAM" id="Phobius"/>
    </source>
</evidence>
<feature type="chain" id="PRO_5010280661" evidence="9">
    <location>
        <begin position="28"/>
        <end position="213"/>
    </location>
</feature>
<dbReference type="InterPro" id="IPR015720">
    <property type="entry name" value="Emp24-like"/>
</dbReference>
<comment type="similarity">
    <text evidence="2 7">Belongs to the EMP24/GP25L family.</text>
</comment>
<evidence type="ECO:0000256" key="6">
    <source>
        <dbReference type="ARBA" id="ARBA00023136"/>
    </source>
</evidence>
<organism evidence="11 12">
    <name type="scientific">Cicer arietinum</name>
    <name type="common">Chickpea</name>
    <name type="synonym">Garbanzo</name>
    <dbReference type="NCBI Taxonomy" id="3827"/>
    <lineage>
        <taxon>Eukaryota</taxon>
        <taxon>Viridiplantae</taxon>
        <taxon>Streptophyta</taxon>
        <taxon>Embryophyta</taxon>
        <taxon>Tracheophyta</taxon>
        <taxon>Spermatophyta</taxon>
        <taxon>Magnoliopsida</taxon>
        <taxon>eudicotyledons</taxon>
        <taxon>Gunneridae</taxon>
        <taxon>Pentapetalae</taxon>
        <taxon>rosids</taxon>
        <taxon>fabids</taxon>
        <taxon>Fabales</taxon>
        <taxon>Fabaceae</taxon>
        <taxon>Papilionoideae</taxon>
        <taxon>50 kb inversion clade</taxon>
        <taxon>NPAAA clade</taxon>
        <taxon>Hologalegina</taxon>
        <taxon>IRL clade</taxon>
        <taxon>Cicereae</taxon>
        <taxon>Cicer</taxon>
    </lineage>
</organism>
<keyword evidence="5 8" id="KW-1133">Transmembrane helix</keyword>
<evidence type="ECO:0000256" key="5">
    <source>
        <dbReference type="ARBA" id="ARBA00022989"/>
    </source>
</evidence>
<dbReference type="Proteomes" id="UP000087171">
    <property type="component" value="Chromosome Ca2"/>
</dbReference>
<dbReference type="RefSeq" id="XP_004490356.1">
    <property type="nucleotide sequence ID" value="XM_004490299.3"/>
</dbReference>
<evidence type="ECO:0000256" key="9">
    <source>
        <dbReference type="SAM" id="SignalP"/>
    </source>
</evidence>
<dbReference type="PROSITE" id="PS50866">
    <property type="entry name" value="GOLD"/>
    <property type="match status" value="1"/>
</dbReference>
<proteinExistence type="inferred from homology"/>
<reference evidence="12" key="2">
    <citation type="submission" date="2025-08" db="UniProtKB">
        <authorList>
            <consortium name="RefSeq"/>
        </authorList>
    </citation>
    <scope>IDENTIFICATION</scope>
    <source>
        <tissue evidence="12">Etiolated seedlings</tissue>
    </source>
</reference>
<dbReference type="GO" id="GO:0016020">
    <property type="term" value="C:membrane"/>
    <property type="evidence" value="ECO:0007669"/>
    <property type="project" value="UniProtKB-SubCell"/>
</dbReference>
<evidence type="ECO:0000256" key="7">
    <source>
        <dbReference type="RuleBase" id="RU003827"/>
    </source>
</evidence>
<evidence type="ECO:0000256" key="4">
    <source>
        <dbReference type="ARBA" id="ARBA00022729"/>
    </source>
</evidence>
<dbReference type="InterPro" id="IPR009038">
    <property type="entry name" value="GOLD_dom"/>
</dbReference>
<dbReference type="GeneID" id="101495067"/>
<dbReference type="AlphaFoldDB" id="A0A1S2XJM1"/>
<evidence type="ECO:0000256" key="2">
    <source>
        <dbReference type="ARBA" id="ARBA00007104"/>
    </source>
</evidence>
<dbReference type="STRING" id="3827.A0A1S2XJM1"/>
<gene>
    <name evidence="12" type="primary">LOC101495067</name>
</gene>
<keyword evidence="11" id="KW-1185">Reference proteome</keyword>
<comment type="subcellular location">
    <subcellularLocation>
        <location evidence="1 7">Membrane</location>
        <topology evidence="1 7">Single-pass type I membrane protein</topology>
    </subcellularLocation>
</comment>
<dbReference type="SMART" id="SM01190">
    <property type="entry name" value="EMP24_GP25L"/>
    <property type="match status" value="1"/>
</dbReference>
<dbReference type="OrthoDB" id="759142at2759"/>
<dbReference type="PANTHER" id="PTHR22811">
    <property type="entry name" value="TRANSMEMBRANE EMP24 DOMAIN-CONTAINING PROTEIN"/>
    <property type="match status" value="1"/>
</dbReference>
<evidence type="ECO:0000313" key="12">
    <source>
        <dbReference type="RefSeq" id="XP_004490356.1"/>
    </source>
</evidence>
<evidence type="ECO:0000256" key="1">
    <source>
        <dbReference type="ARBA" id="ARBA00004479"/>
    </source>
</evidence>
<keyword evidence="3 7" id="KW-0812">Transmembrane</keyword>
<dbReference type="PaxDb" id="3827-XP_004490356.1"/>
<dbReference type="Pfam" id="PF01105">
    <property type="entry name" value="EMP24_GP25L"/>
    <property type="match status" value="1"/>
</dbReference>